<dbReference type="Proteomes" id="UP000002593">
    <property type="component" value="Chromosome"/>
</dbReference>
<dbReference type="KEGG" id="hbu:Hbut_0638"/>
<keyword evidence="3" id="KW-1003">Cell membrane</keyword>
<dbReference type="PANTHER" id="PTHR33406:SF6">
    <property type="entry name" value="MEMBRANE PROTEIN YDGH-RELATED"/>
    <property type="match status" value="1"/>
</dbReference>
<evidence type="ECO:0000313" key="10">
    <source>
        <dbReference type="Proteomes" id="UP000002593"/>
    </source>
</evidence>
<dbReference type="RefSeq" id="WP_011821813.1">
    <property type="nucleotide sequence ID" value="NC_008818.1"/>
</dbReference>
<accession>A2BKI4</accession>
<feature type="transmembrane region" description="Helical" evidence="7">
    <location>
        <begin position="880"/>
        <end position="898"/>
    </location>
</feature>
<dbReference type="Pfam" id="PF03176">
    <property type="entry name" value="MMPL"/>
    <property type="match status" value="2"/>
</dbReference>
<feature type="transmembrane region" description="Helical" evidence="7">
    <location>
        <begin position="1240"/>
        <end position="1260"/>
    </location>
</feature>
<dbReference type="GO" id="GO:0005886">
    <property type="term" value="C:plasma membrane"/>
    <property type="evidence" value="ECO:0007669"/>
    <property type="project" value="UniProtKB-SubCell"/>
</dbReference>
<keyword evidence="5 7" id="KW-1133">Transmembrane helix</keyword>
<feature type="transmembrane region" description="Helical" evidence="7">
    <location>
        <begin position="12"/>
        <end position="30"/>
    </location>
</feature>
<feature type="transmembrane region" description="Helical" evidence="7">
    <location>
        <begin position="929"/>
        <end position="952"/>
    </location>
</feature>
<evidence type="ECO:0000259" key="8">
    <source>
        <dbReference type="Pfam" id="PF03176"/>
    </source>
</evidence>
<dbReference type="PANTHER" id="PTHR33406">
    <property type="entry name" value="MEMBRANE PROTEIN MJ1562-RELATED"/>
    <property type="match status" value="1"/>
</dbReference>
<feature type="domain" description="Membrane transport protein MMPL" evidence="8">
    <location>
        <begin position="1090"/>
        <end position="1410"/>
    </location>
</feature>
<evidence type="ECO:0000256" key="7">
    <source>
        <dbReference type="SAM" id="Phobius"/>
    </source>
</evidence>
<evidence type="ECO:0000313" key="9">
    <source>
        <dbReference type="EMBL" id="ABM80495.1"/>
    </source>
</evidence>
<comment type="similarity">
    <text evidence="2">Belongs to the resistance-nodulation-cell division (RND) (TC 2.A.6) family. MmpL subfamily.</text>
</comment>
<feature type="transmembrane region" description="Helical" evidence="7">
    <location>
        <begin position="1295"/>
        <end position="1316"/>
    </location>
</feature>
<feature type="transmembrane region" description="Helical" evidence="7">
    <location>
        <begin position="973"/>
        <end position="995"/>
    </location>
</feature>
<dbReference type="HOGENOM" id="CLU_257659_0_0_2"/>
<keyword evidence="4 7" id="KW-0812">Transmembrane</keyword>
<dbReference type="InterPro" id="IPR050545">
    <property type="entry name" value="Mycobact_MmpL"/>
</dbReference>
<evidence type="ECO:0000256" key="6">
    <source>
        <dbReference type="ARBA" id="ARBA00023136"/>
    </source>
</evidence>
<organism evidence="9 10">
    <name type="scientific">Hyperthermus butylicus (strain DSM 5456 / JCM 9403 / PLM1-5)</name>
    <dbReference type="NCBI Taxonomy" id="415426"/>
    <lineage>
        <taxon>Archaea</taxon>
        <taxon>Thermoproteota</taxon>
        <taxon>Thermoprotei</taxon>
        <taxon>Desulfurococcales</taxon>
        <taxon>Pyrodictiaceae</taxon>
        <taxon>Hyperthermus</taxon>
    </lineage>
</organism>
<dbReference type="eggNOG" id="arCOG02175">
    <property type="taxonomic scope" value="Archaea"/>
</dbReference>
<keyword evidence="6 7" id="KW-0472">Membrane</keyword>
<dbReference type="GeneID" id="4781593"/>
<dbReference type="InterPro" id="IPR004869">
    <property type="entry name" value="MMPL_dom"/>
</dbReference>
<evidence type="ECO:0000256" key="2">
    <source>
        <dbReference type="ARBA" id="ARBA00010157"/>
    </source>
</evidence>
<name>A2BKI4_HYPBU</name>
<gene>
    <name evidence="9" type="ordered locus">Hbut_0638</name>
</gene>
<dbReference type="EMBL" id="CP000493">
    <property type="protein sequence ID" value="ABM80495.1"/>
    <property type="molecule type" value="Genomic_DNA"/>
</dbReference>
<feature type="domain" description="Membrane transport protein MMPL" evidence="8">
    <location>
        <begin position="802"/>
        <end position="1041"/>
    </location>
</feature>
<feature type="transmembrane region" description="Helical" evidence="7">
    <location>
        <begin position="1007"/>
        <end position="1035"/>
    </location>
</feature>
<dbReference type="OrthoDB" id="42357at2157"/>
<proteinExistence type="inferred from homology"/>
<feature type="transmembrane region" description="Helical" evidence="7">
    <location>
        <begin position="903"/>
        <end position="923"/>
    </location>
</feature>
<comment type="subcellular location">
    <subcellularLocation>
        <location evidence="1">Cell membrane</location>
        <topology evidence="1">Multi-pass membrane protein</topology>
    </subcellularLocation>
</comment>
<dbReference type="Gene3D" id="1.20.1640.10">
    <property type="entry name" value="Multidrug efflux transporter AcrB transmembrane domain"/>
    <property type="match status" value="2"/>
</dbReference>
<dbReference type="SUPFAM" id="SSF82866">
    <property type="entry name" value="Multidrug efflux transporter AcrB transmembrane domain"/>
    <property type="match status" value="2"/>
</dbReference>
<evidence type="ECO:0000256" key="3">
    <source>
        <dbReference type="ARBA" id="ARBA00022475"/>
    </source>
</evidence>
<keyword evidence="10" id="KW-1185">Reference proteome</keyword>
<feature type="transmembrane region" description="Helical" evidence="7">
    <location>
        <begin position="1337"/>
        <end position="1363"/>
    </location>
</feature>
<feature type="transmembrane region" description="Helical" evidence="7">
    <location>
        <begin position="1267"/>
        <end position="1289"/>
    </location>
</feature>
<dbReference type="EnsemblBacteria" id="ABM80495">
    <property type="protein sequence ID" value="ABM80495"/>
    <property type="gene ID" value="Hbut_0638"/>
</dbReference>
<feature type="transmembrane region" description="Helical" evidence="7">
    <location>
        <begin position="1375"/>
        <end position="1398"/>
    </location>
</feature>
<evidence type="ECO:0000256" key="1">
    <source>
        <dbReference type="ARBA" id="ARBA00004651"/>
    </source>
</evidence>
<sequence length="1417" mass="151008">MGVAGFIARRPIVVIAVWLVVALVALPLFAKLGSIVEERQYTLPENSEAMNASKLLEKLGSSDGVGVIVVTGVDLLDNDTVLRLVEWGKAFNETVSGRYMTGVTGLPMMLAGLNETLYAAMLSAVNETASRTLQLYEALDSLDKAYAAALENATKQVELLNQSLIGLVEADRGYARAYQGLLELVPLLNKTINGLVQLDAALADTTSQLLELAAKLNKTALGLVEADRFYSGLYRNLTLAAGQLAALFSNETPGWPGGGCATYTLLEVSRAYFYLEAYNGSYEAYAEAANLTSIDPALVPLPREEALAAWQAVKQLVEQGVDPDTAASRVAANMLAGELPATATYVLPVAVDAWLGALQGVKASMNVSSLTDLYKLPPEHVESQLQVLNAAREAARQAAESIAANRTAIVAELLAKQLEVEGLPESIAEQLAAKAAQGALEPLDAALVVAGRAAEEMGLPANATELLARVLVEADPAASLALASSPDKAVEAAAKLLEAFGVPGDAVEAAKRILQEGAMDRRVAAREAVQLLAGEVPAEAKQLLQVLPRYDPEAEGLLAANKTLAAMAAGDIVYEQMTEMGQAILPRYVVTQLSLLVAEGAAEPGQLRKIALSIVENAVAAEAGEERAKLIAAALERFDPDASGRIASNTTLALEAVAWMAEQQGLSLPFTVGELREMLESREALRRTMAEILKEEAVENAPEEAKPLLEKLADIVAVEGPGIPEERKWSIVEKLVREAAAGKMAGAAFEGFEVPDWLADATIELGVKVARGELAAETAAGQLAERLLLEAVYPRLLNETRGLLVASDYNGFLVMGTPLGDTGEERADNTVEAGRTAEELLKELGISYERAYVSGNDLLLKQVKEYAGRDAEKTSKFSELGTFIVLLVILESLFAVILPYIGIFLGLAVGGALVYIAASMGWIEVSSTTQSLMIATALGLGADYAGYIVHRFREEYARLQDPREAARRALERAGPAVVASALTVIIGFGSLMLGWEIGFLSNIGETIPITVAATAAASLTLVPALLSLFGGRSWFWWPRRPSIERLGRESRLMRTLIRYEPIVLAVILAAMIGSAYFYVTFKGSHDMKLLLPDGAPALQAFDVLREEFTPGITDPVYVVAVLPESIWESNTTAKMLDELAAKLAEVPGVAKVISPTQLASSAAVFGQTAGMMGGLVSSDGRIAVVQVMLSVDPYSSEGEKAIEKVHEIAHSYAEQHGFKVYVGGAPYAVLEMDDILHRVYYRRILPAASLLMIAVFTGIFGSLVASIAALLVIIGSAMMGIAASVILFQDLLGKPVLWFLHIVSMAAVLGVGMDYNSFYLARALEEYHRGGGDAKKAVARAAGAVSTFIVGLAFVVTSAYLALLSASNIGMREMGFTLAVTVLLAGLMAAYLLTPLVISMLGRHAWWPWGLRRRISH</sequence>
<evidence type="ECO:0000256" key="4">
    <source>
        <dbReference type="ARBA" id="ARBA00022692"/>
    </source>
</evidence>
<protein>
    <submittedName>
        <fullName evidence="9">Exporter of RND superfamily</fullName>
    </submittedName>
</protein>
<reference evidence="9 10" key="1">
    <citation type="journal article" date="2007" name="Archaea">
        <title>The genome of Hyperthermus butylicus: a sulfur-reducing, peptide fermenting, neutrophilic Crenarchaeote growing up to 108 degrees C.</title>
        <authorList>
            <person name="Brugger K."/>
            <person name="Chen L."/>
            <person name="Stark M."/>
            <person name="Zibat A."/>
            <person name="Redder P."/>
            <person name="Ruepp A."/>
            <person name="Awayez M."/>
            <person name="She Q."/>
            <person name="Garrett R.A."/>
            <person name="Klenk H.P."/>
        </authorList>
    </citation>
    <scope>NUCLEOTIDE SEQUENCE [LARGE SCALE GENOMIC DNA]</scope>
    <source>
        <strain evidence="10">DSM 5456 / JCM 9403 / PLM1-5</strain>
    </source>
</reference>
<evidence type="ECO:0000256" key="5">
    <source>
        <dbReference type="ARBA" id="ARBA00022989"/>
    </source>
</evidence>
<feature type="transmembrane region" description="Helical" evidence="7">
    <location>
        <begin position="1056"/>
        <end position="1079"/>
    </location>
</feature>